<dbReference type="PANTHER" id="PTHR21499:SF59">
    <property type="entry name" value="ASPARTOKINASE"/>
    <property type="match status" value="1"/>
</dbReference>
<dbReference type="InterPro" id="IPR036393">
    <property type="entry name" value="AceGlu_kinase-like_sf"/>
</dbReference>
<keyword evidence="4" id="KW-0418">Kinase</keyword>
<evidence type="ECO:0000256" key="4">
    <source>
        <dbReference type="ARBA" id="ARBA00022777"/>
    </source>
</evidence>
<evidence type="ECO:0000256" key="1">
    <source>
        <dbReference type="ARBA" id="ARBA00010122"/>
    </source>
</evidence>
<sequence>MKVCSIETTNTSEKILSHIEKIRSEEPFIIILSSFDWIKQSLENISELLIQNQQTEALHAIDTLKEECISMFAVPDTDEANTCATKADITARIDHFVHLAKSHSEASCQQETDIRTTGGYLSAILCTAYLKYKGMNASLLDASEFIQLNEEQIPDINSTNIQTESGKIYVMPSNVYRNESGEATYLIDMCTDLYALYVAIAFQAKELFLIMPTQGLHCLDNEKNELCLTYEEAGHMLITDDIHIAHSTLLSAREKQISIRLISDNQANFPAIYIDEEKKKHDIKAITVRKDINYLRMSPLGTIPSSQVSTQALGILVNNLVPIYLLTSSSTNISVAIRVYDIFWNKILNELSRFAKVTVEKNVTAISILGEFDWNISKVEARIIDLLKDIPILMISYGSDNQSISVVVREKDTQEVLRILSKYLSGVEPNPQSLTFAPYEDHSTWFV</sequence>
<dbReference type="Pfam" id="PF22468">
    <property type="entry name" value="ACT_9"/>
    <property type="match status" value="1"/>
</dbReference>
<organism evidence="9 10">
    <name type="scientific">Phocaeicola acetigenes</name>
    <dbReference type="NCBI Taxonomy" id="3016083"/>
    <lineage>
        <taxon>Bacteria</taxon>
        <taxon>Pseudomonadati</taxon>
        <taxon>Bacteroidota</taxon>
        <taxon>Bacteroidia</taxon>
        <taxon>Bacteroidales</taxon>
        <taxon>Bacteroidaceae</taxon>
        <taxon>Phocaeicola</taxon>
    </lineage>
</organism>
<evidence type="ECO:0000313" key="10">
    <source>
        <dbReference type="Proteomes" id="UP001141933"/>
    </source>
</evidence>
<comment type="catalytic activity">
    <reaction evidence="6">
        <text>L-aspartate + ATP = 4-phospho-L-aspartate + ADP</text>
        <dbReference type="Rhea" id="RHEA:23776"/>
        <dbReference type="ChEBI" id="CHEBI:29991"/>
        <dbReference type="ChEBI" id="CHEBI:30616"/>
        <dbReference type="ChEBI" id="CHEBI:57535"/>
        <dbReference type="ChEBI" id="CHEBI:456216"/>
        <dbReference type="EC" id="2.7.2.4"/>
    </reaction>
</comment>
<dbReference type="EC" id="2.7.2.4" evidence="2"/>
<accession>A0ABT4PFC2</accession>
<keyword evidence="4" id="KW-0808">Transferase</keyword>
<evidence type="ECO:0000256" key="2">
    <source>
        <dbReference type="ARBA" id="ARBA00013059"/>
    </source>
</evidence>
<dbReference type="PANTHER" id="PTHR21499">
    <property type="entry name" value="ASPARTATE KINASE"/>
    <property type="match status" value="1"/>
</dbReference>
<name>A0ABT4PFC2_9BACT</name>
<evidence type="ECO:0000256" key="6">
    <source>
        <dbReference type="ARBA" id="ARBA00047872"/>
    </source>
</evidence>
<evidence type="ECO:0000256" key="3">
    <source>
        <dbReference type="ARBA" id="ARBA00022741"/>
    </source>
</evidence>
<evidence type="ECO:0000256" key="5">
    <source>
        <dbReference type="ARBA" id="ARBA00022840"/>
    </source>
</evidence>
<evidence type="ECO:0000313" key="9">
    <source>
        <dbReference type="EMBL" id="MCZ8371733.1"/>
    </source>
</evidence>
<dbReference type="Gene3D" id="3.30.70.260">
    <property type="match status" value="2"/>
</dbReference>
<dbReference type="SUPFAM" id="SSF55021">
    <property type="entry name" value="ACT-like"/>
    <property type="match status" value="2"/>
</dbReference>
<feature type="domain" description="Aspartate/glutamate/uridylate kinase" evidence="7">
    <location>
        <begin position="92"/>
        <end position="260"/>
    </location>
</feature>
<reference evidence="9" key="1">
    <citation type="submission" date="2022-12" db="EMBL/GenBank/DDBJ databases">
        <title>Phocaeicola acetigenes sp. nov., isolated feces from a healthy human.</title>
        <authorList>
            <person name="Do H."/>
            <person name="Ha Y.B."/>
            <person name="Kim J.-S."/>
            <person name="Suh M.K."/>
            <person name="Kim H.S."/>
            <person name="Lee J.-S."/>
        </authorList>
    </citation>
    <scope>NUCLEOTIDE SEQUENCE</scope>
    <source>
        <strain evidence="9">KGMB11183</strain>
    </source>
</reference>
<dbReference type="Pfam" id="PF00696">
    <property type="entry name" value="AA_kinase"/>
    <property type="match status" value="1"/>
</dbReference>
<comment type="caution">
    <text evidence="9">The sequence shown here is derived from an EMBL/GenBank/DDBJ whole genome shotgun (WGS) entry which is preliminary data.</text>
</comment>
<dbReference type="InterPro" id="IPR045865">
    <property type="entry name" value="ACT-like_dom_sf"/>
</dbReference>
<keyword evidence="3" id="KW-0547">Nucleotide-binding</keyword>
<dbReference type="EMBL" id="JAPZVM010000002">
    <property type="protein sequence ID" value="MCZ8371733.1"/>
    <property type="molecule type" value="Genomic_DNA"/>
</dbReference>
<proteinExistence type="inferred from homology"/>
<dbReference type="SUPFAM" id="SSF53633">
    <property type="entry name" value="Carbamate kinase-like"/>
    <property type="match status" value="1"/>
</dbReference>
<protein>
    <recommendedName>
        <fullName evidence="2">aspartate kinase</fullName>
        <ecNumber evidence="2">2.7.2.4</ecNumber>
    </recommendedName>
</protein>
<dbReference type="RefSeq" id="WP_269876794.1">
    <property type="nucleotide sequence ID" value="NZ_JAPZVM010000002.1"/>
</dbReference>
<dbReference type="Gene3D" id="3.40.1160.10">
    <property type="entry name" value="Acetylglutamate kinase-like"/>
    <property type="match status" value="1"/>
</dbReference>
<feature type="domain" description="Aspartokinase ACT" evidence="8">
    <location>
        <begin position="366"/>
        <end position="422"/>
    </location>
</feature>
<evidence type="ECO:0000259" key="7">
    <source>
        <dbReference type="Pfam" id="PF00696"/>
    </source>
</evidence>
<dbReference type="InterPro" id="IPR001048">
    <property type="entry name" value="Asp/Glu/Uridylate_kinase"/>
</dbReference>
<evidence type="ECO:0000259" key="8">
    <source>
        <dbReference type="Pfam" id="PF22468"/>
    </source>
</evidence>
<dbReference type="Proteomes" id="UP001141933">
    <property type="component" value="Unassembled WGS sequence"/>
</dbReference>
<keyword evidence="5" id="KW-0067">ATP-binding</keyword>
<keyword evidence="10" id="KW-1185">Reference proteome</keyword>
<dbReference type="InterPro" id="IPR054352">
    <property type="entry name" value="ACT_Aspartokinase"/>
</dbReference>
<gene>
    <name evidence="9" type="ORF">O6P32_03310</name>
</gene>
<comment type="similarity">
    <text evidence="1">Belongs to the aspartokinase family.</text>
</comment>